<evidence type="ECO:0000313" key="4">
    <source>
        <dbReference type="Proteomes" id="UP000777438"/>
    </source>
</evidence>
<dbReference type="AlphaFoldDB" id="A0A9P8W908"/>
<feature type="region of interest" description="Disordered" evidence="1">
    <location>
        <begin position="1"/>
        <end position="39"/>
    </location>
</feature>
<dbReference type="Proteomes" id="UP000777438">
    <property type="component" value="Unassembled WGS sequence"/>
</dbReference>
<dbReference type="InterPro" id="IPR027417">
    <property type="entry name" value="P-loop_NTPase"/>
</dbReference>
<dbReference type="CDD" id="cd19481">
    <property type="entry name" value="RecA-like_protease"/>
    <property type="match status" value="1"/>
</dbReference>
<dbReference type="Gene3D" id="3.40.50.300">
    <property type="entry name" value="P-loop containing nucleotide triphosphate hydrolases"/>
    <property type="match status" value="1"/>
</dbReference>
<reference evidence="3 4" key="1">
    <citation type="journal article" date="2021" name="Nat. Commun.">
        <title>Genetic determinants of endophytism in the Arabidopsis root mycobiome.</title>
        <authorList>
            <person name="Mesny F."/>
            <person name="Miyauchi S."/>
            <person name="Thiergart T."/>
            <person name="Pickel B."/>
            <person name="Atanasova L."/>
            <person name="Karlsson M."/>
            <person name="Huettel B."/>
            <person name="Barry K.W."/>
            <person name="Haridas S."/>
            <person name="Chen C."/>
            <person name="Bauer D."/>
            <person name="Andreopoulos W."/>
            <person name="Pangilinan J."/>
            <person name="LaButti K."/>
            <person name="Riley R."/>
            <person name="Lipzen A."/>
            <person name="Clum A."/>
            <person name="Drula E."/>
            <person name="Henrissat B."/>
            <person name="Kohler A."/>
            <person name="Grigoriev I.V."/>
            <person name="Martin F.M."/>
            <person name="Hacquard S."/>
        </authorList>
    </citation>
    <scope>NUCLEOTIDE SEQUENCE [LARGE SCALE GENOMIC DNA]</scope>
    <source>
        <strain evidence="3 4">MPI-CAGE-CH-0241</strain>
    </source>
</reference>
<dbReference type="PANTHER" id="PTHR46411">
    <property type="entry name" value="FAMILY ATPASE, PUTATIVE-RELATED"/>
    <property type="match status" value="1"/>
</dbReference>
<protein>
    <submittedName>
        <fullName evidence="3">ATPase</fullName>
    </submittedName>
</protein>
<organism evidence="3 4">
    <name type="scientific">Thelonectria olida</name>
    <dbReference type="NCBI Taxonomy" id="1576542"/>
    <lineage>
        <taxon>Eukaryota</taxon>
        <taxon>Fungi</taxon>
        <taxon>Dikarya</taxon>
        <taxon>Ascomycota</taxon>
        <taxon>Pezizomycotina</taxon>
        <taxon>Sordariomycetes</taxon>
        <taxon>Hypocreomycetidae</taxon>
        <taxon>Hypocreales</taxon>
        <taxon>Nectriaceae</taxon>
        <taxon>Thelonectria</taxon>
    </lineage>
</organism>
<evidence type="ECO:0000313" key="3">
    <source>
        <dbReference type="EMBL" id="KAH6892553.1"/>
    </source>
</evidence>
<name>A0A9P8W908_9HYPO</name>
<gene>
    <name evidence="3" type="ORF">B0T10DRAFT_295343</name>
</gene>
<dbReference type="InterPro" id="IPR003959">
    <property type="entry name" value="ATPase_AAA_core"/>
</dbReference>
<dbReference type="PANTHER" id="PTHR46411:SF2">
    <property type="entry name" value="AAA+ ATPASE DOMAIN-CONTAINING PROTEIN"/>
    <property type="match status" value="1"/>
</dbReference>
<keyword evidence="4" id="KW-1185">Reference proteome</keyword>
<dbReference type="SMART" id="SM00382">
    <property type="entry name" value="AAA"/>
    <property type="match status" value="1"/>
</dbReference>
<feature type="domain" description="AAA+ ATPase" evidence="2">
    <location>
        <begin position="535"/>
        <end position="662"/>
    </location>
</feature>
<proteinExistence type="predicted"/>
<evidence type="ECO:0000256" key="1">
    <source>
        <dbReference type="SAM" id="MobiDB-lite"/>
    </source>
</evidence>
<dbReference type="EMBL" id="JAGPYM010000007">
    <property type="protein sequence ID" value="KAH6892553.1"/>
    <property type="molecule type" value="Genomic_DNA"/>
</dbReference>
<evidence type="ECO:0000259" key="2">
    <source>
        <dbReference type="SMART" id="SM00382"/>
    </source>
</evidence>
<feature type="region of interest" description="Disordered" evidence="1">
    <location>
        <begin position="433"/>
        <end position="455"/>
    </location>
</feature>
<sequence length="768" mass="86800">MPPLRGSLGPTWAARKRARTEELSENDSSSDSSCAPGAARMVESEKLTPAFPFQVDWRRVLCQSFSLNHQENDQAILESLQNITDRLEAADRSLYDASIMDASADLNYQTMHRIRCAEQSTTELCLNEPLPVWNADGLIHLRGSRVVTNLELHLERNKGTAFLVYRDYKCCESRGPETVQRQPSTISADAVPSLLVNESVSIVSETLSLALDELLSIRVGSTLHPGFNPLMEFSAPYVWWFCQRDRIQSGIQSLAPAHLPHILLFQDYLEESLGQEYQTVDKLLEEGRLSAKYLPYLYIPGEMQLSKMGKDDPQFYRAFKATSWLQYSNMGASPSRLVVSGSSWSYNGFFQQNTEEWAFYCKSPRDETFNIDDLAVFPLRLAGPEVAEALQHRGEMFWECRLPKYICYHNDSALRAQSPQDARYMIDYNTYKDMHPSPPAQVAPRDDLGPEATGPNAPLPDSDFLLCLPCTIPGYHMLKKEWFTLYVSRMTPVQWNVDAFERLVVDDKKKKLIQALVTTQIAAEESTDLMSGKGNGLFILLHGGPGTGKTLTAESVAEIAERPLYRVTCGDVGTKAEEVERYLETVLLLGKTWGCVVLLDEADVFLMQRSVEDFKRNALVSVFLRVLEYYDGILVLTSNRVGTFDAAFKSRIQLSLHYPPLTKENRLQIWKNFIEHVEGLTNSRTASLGIRSREIKDKLPELAKKALNGREIRNAVSTARQLAMFGNEAMGYRHLETVISEMEKFDEYATELKGGLSDDVIARQCQEY</sequence>
<dbReference type="GO" id="GO:0005524">
    <property type="term" value="F:ATP binding"/>
    <property type="evidence" value="ECO:0007669"/>
    <property type="project" value="InterPro"/>
</dbReference>
<dbReference type="Pfam" id="PF23232">
    <property type="entry name" value="AAA_lid_13"/>
    <property type="match status" value="1"/>
</dbReference>
<dbReference type="Pfam" id="PF00004">
    <property type="entry name" value="AAA"/>
    <property type="match status" value="1"/>
</dbReference>
<dbReference type="OrthoDB" id="10042665at2759"/>
<dbReference type="InterPro" id="IPR056599">
    <property type="entry name" value="AAA_lid_fung"/>
</dbReference>
<dbReference type="SUPFAM" id="SSF52540">
    <property type="entry name" value="P-loop containing nucleoside triphosphate hydrolases"/>
    <property type="match status" value="1"/>
</dbReference>
<comment type="caution">
    <text evidence="3">The sequence shown here is derived from an EMBL/GenBank/DDBJ whole genome shotgun (WGS) entry which is preliminary data.</text>
</comment>
<accession>A0A9P8W908</accession>
<dbReference type="GO" id="GO:0016887">
    <property type="term" value="F:ATP hydrolysis activity"/>
    <property type="evidence" value="ECO:0007669"/>
    <property type="project" value="InterPro"/>
</dbReference>
<dbReference type="InterPro" id="IPR003593">
    <property type="entry name" value="AAA+_ATPase"/>
</dbReference>